<protein>
    <recommendedName>
        <fullName evidence="5">Miraculin</fullName>
    </recommendedName>
</protein>
<accession>A0AAV0F9X2</accession>
<feature type="signal peptide" evidence="2">
    <location>
        <begin position="1"/>
        <end position="19"/>
    </location>
</feature>
<name>A0AAV0F9X2_9ASTE</name>
<comment type="caution">
    <text evidence="3">The sequence shown here is derived from an EMBL/GenBank/DDBJ whole genome shotgun (WGS) entry which is preliminary data.</text>
</comment>
<proteinExistence type="inferred from homology"/>
<evidence type="ECO:0008006" key="5">
    <source>
        <dbReference type="Google" id="ProtNLM"/>
    </source>
</evidence>
<dbReference type="PRINTS" id="PR00291">
    <property type="entry name" value="KUNITZINHBTR"/>
</dbReference>
<comment type="similarity">
    <text evidence="1">Belongs to the protease inhibitor I3 (leguminous Kunitz-type inhibitor) family.</text>
</comment>
<keyword evidence="2" id="KW-0732">Signal</keyword>
<dbReference type="PANTHER" id="PTHR33107:SF26">
    <property type="entry name" value="MIRACULIN-LIKE"/>
    <property type="match status" value="1"/>
</dbReference>
<evidence type="ECO:0000313" key="3">
    <source>
        <dbReference type="EMBL" id="CAH9132326.1"/>
    </source>
</evidence>
<dbReference type="CDD" id="cd23375">
    <property type="entry name" value="beta-trefoil_STI_VvMLP-like"/>
    <property type="match status" value="1"/>
</dbReference>
<organism evidence="3 4">
    <name type="scientific">Cuscuta epithymum</name>
    <dbReference type="NCBI Taxonomy" id="186058"/>
    <lineage>
        <taxon>Eukaryota</taxon>
        <taxon>Viridiplantae</taxon>
        <taxon>Streptophyta</taxon>
        <taxon>Embryophyta</taxon>
        <taxon>Tracheophyta</taxon>
        <taxon>Spermatophyta</taxon>
        <taxon>Magnoliopsida</taxon>
        <taxon>eudicotyledons</taxon>
        <taxon>Gunneridae</taxon>
        <taxon>Pentapetalae</taxon>
        <taxon>asterids</taxon>
        <taxon>lamiids</taxon>
        <taxon>Solanales</taxon>
        <taxon>Convolvulaceae</taxon>
        <taxon>Cuscuteae</taxon>
        <taxon>Cuscuta</taxon>
        <taxon>Cuscuta subgen. Cuscuta</taxon>
    </lineage>
</organism>
<reference evidence="3" key="1">
    <citation type="submission" date="2022-07" db="EMBL/GenBank/DDBJ databases">
        <authorList>
            <person name="Macas J."/>
            <person name="Novak P."/>
            <person name="Neumann P."/>
        </authorList>
    </citation>
    <scope>NUCLEOTIDE SEQUENCE</scope>
</reference>
<evidence type="ECO:0000256" key="1">
    <source>
        <dbReference type="ARBA" id="ARBA00005440"/>
    </source>
</evidence>
<dbReference type="PANTHER" id="PTHR33107">
    <property type="entry name" value="KUNITZ TRYPSIN INHIBITOR 2"/>
    <property type="match status" value="1"/>
</dbReference>
<evidence type="ECO:0000313" key="4">
    <source>
        <dbReference type="Proteomes" id="UP001152523"/>
    </source>
</evidence>
<dbReference type="SUPFAM" id="SSF50386">
    <property type="entry name" value="STI-like"/>
    <property type="match status" value="1"/>
</dbReference>
<dbReference type="EMBL" id="CAMAPF010000968">
    <property type="protein sequence ID" value="CAH9132326.1"/>
    <property type="molecule type" value="Genomic_DNA"/>
</dbReference>
<dbReference type="InterPro" id="IPR002160">
    <property type="entry name" value="Prot_inh_Kunz-lg"/>
</dbReference>
<gene>
    <name evidence="3" type="ORF">CEPIT_LOCUS32090</name>
</gene>
<dbReference type="SMART" id="SM00452">
    <property type="entry name" value="STI"/>
    <property type="match status" value="1"/>
</dbReference>
<dbReference type="AlphaFoldDB" id="A0AAV0F9X2"/>
<dbReference type="Pfam" id="PF00197">
    <property type="entry name" value="Kunitz_legume"/>
    <property type="match status" value="1"/>
</dbReference>
<keyword evidence="4" id="KW-1185">Reference proteome</keyword>
<evidence type="ECO:0000256" key="2">
    <source>
        <dbReference type="SAM" id="SignalP"/>
    </source>
</evidence>
<dbReference type="Proteomes" id="UP001152523">
    <property type="component" value="Unassembled WGS sequence"/>
</dbReference>
<dbReference type="Gene3D" id="2.80.10.50">
    <property type="match status" value="1"/>
</dbReference>
<feature type="chain" id="PRO_5043381641" description="Miraculin" evidence="2">
    <location>
        <begin position="20"/>
        <end position="210"/>
    </location>
</feature>
<sequence>MKALLIPLLSLSLSLLISATTTAAATSPSAAVLDLKGKPLIVGSNYFILPVFRGRGGGVYPANIKQNNTQCPQDVIQEASEVQKGIPVVLTPVNAKDGSVVPLSTDLNVRFFTPTICAKEVVWKLDAYDESSKQTFVKTGGAIGNPGINTLSSWFKIERSDKDYKFVFCPSVCSTCKVICRDVGIFVNKSGVRFLVLSDVPFKVQFEKTF</sequence>
<dbReference type="InterPro" id="IPR011065">
    <property type="entry name" value="Kunitz_inhibitor_STI-like_sf"/>
</dbReference>
<dbReference type="GO" id="GO:0004866">
    <property type="term" value="F:endopeptidase inhibitor activity"/>
    <property type="evidence" value="ECO:0007669"/>
    <property type="project" value="InterPro"/>
</dbReference>